<evidence type="ECO:0000313" key="1">
    <source>
        <dbReference type="EMBL" id="PTL89209.1"/>
    </source>
</evidence>
<comment type="caution">
    <text evidence="1">The sequence shown here is derived from an EMBL/GenBank/DDBJ whole genome shotgun (WGS) entry which is preliminary data.</text>
</comment>
<name>A0ABX5ITI7_9GAMM</name>
<dbReference type="EMBL" id="PXNS01000016">
    <property type="protein sequence ID" value="PTL89209.1"/>
    <property type="molecule type" value="Genomic_DNA"/>
</dbReference>
<reference evidence="1 2" key="1">
    <citation type="submission" date="2018-03" db="EMBL/GenBank/DDBJ databases">
        <authorList>
            <person name="Zhou J."/>
            <person name="Li X."/>
            <person name="Xue M."/>
            <person name="Yin J."/>
        </authorList>
    </citation>
    <scope>NUCLEOTIDE SEQUENCE [LARGE SCALE GENOMIC DNA]</scope>
    <source>
        <strain evidence="1 2">SYSU ZJ2214</strain>
    </source>
</reference>
<organism evidence="1 2">
    <name type="scientific">Halomonas litopenaei</name>
    <dbReference type="NCBI Taxonomy" id="2109328"/>
    <lineage>
        <taxon>Bacteria</taxon>
        <taxon>Pseudomonadati</taxon>
        <taxon>Pseudomonadota</taxon>
        <taxon>Gammaproteobacteria</taxon>
        <taxon>Oceanospirillales</taxon>
        <taxon>Halomonadaceae</taxon>
        <taxon>Halomonas</taxon>
    </lineage>
</organism>
<dbReference type="Proteomes" id="UP000241895">
    <property type="component" value="Unassembled WGS sequence"/>
</dbReference>
<keyword evidence="2" id="KW-1185">Reference proteome</keyword>
<gene>
    <name evidence="1" type="ORF">C6W88_19535</name>
</gene>
<accession>A0ABX5ITI7</accession>
<sequence length="84" mass="9254">MSWSELEWAGVRWSELARGEGGSFMGSHQALDSVTSSCHLVVIDYTVARSVARLDVHLGDAQARGEKPWRETANLVSMRRPVVG</sequence>
<protein>
    <submittedName>
        <fullName evidence="1">Uncharacterized protein</fullName>
    </submittedName>
</protein>
<proteinExistence type="predicted"/>
<evidence type="ECO:0000313" key="2">
    <source>
        <dbReference type="Proteomes" id="UP000241895"/>
    </source>
</evidence>